<name>A0A931CNR4_9ACTN</name>
<keyword evidence="6" id="KW-1278">Translocase</keyword>
<evidence type="ECO:0000256" key="1">
    <source>
        <dbReference type="ARBA" id="ARBA00004202"/>
    </source>
</evidence>
<dbReference type="PANTHER" id="PTHR42711:SF16">
    <property type="entry name" value="ABC TRANSPORTER ATP-BINDING PROTEIN"/>
    <property type="match status" value="1"/>
</dbReference>
<dbReference type="FunFam" id="3.40.50.300:FF:000589">
    <property type="entry name" value="ABC transporter, ATP-binding subunit"/>
    <property type="match status" value="1"/>
</dbReference>
<feature type="domain" description="ABC transporter" evidence="9">
    <location>
        <begin position="4"/>
        <end position="227"/>
    </location>
</feature>
<keyword evidence="11" id="KW-1185">Reference proteome</keyword>
<dbReference type="InterPro" id="IPR003593">
    <property type="entry name" value="AAA+_ATPase"/>
</dbReference>
<evidence type="ECO:0000256" key="7">
    <source>
        <dbReference type="ARBA" id="ARBA00023136"/>
    </source>
</evidence>
<evidence type="ECO:0000256" key="2">
    <source>
        <dbReference type="ARBA" id="ARBA00022448"/>
    </source>
</evidence>
<keyword evidence="5 10" id="KW-0067">ATP-binding</keyword>
<dbReference type="InterPro" id="IPR017871">
    <property type="entry name" value="ABC_transporter-like_CS"/>
</dbReference>
<dbReference type="GO" id="GO:0005886">
    <property type="term" value="C:plasma membrane"/>
    <property type="evidence" value="ECO:0007669"/>
    <property type="project" value="UniProtKB-SubCell"/>
</dbReference>
<evidence type="ECO:0000256" key="3">
    <source>
        <dbReference type="ARBA" id="ARBA00022475"/>
    </source>
</evidence>
<dbReference type="SUPFAM" id="SSF52540">
    <property type="entry name" value="P-loop containing nucleoside triphosphate hydrolases"/>
    <property type="match status" value="1"/>
</dbReference>
<dbReference type="GO" id="GO:0005524">
    <property type="term" value="F:ATP binding"/>
    <property type="evidence" value="ECO:0007669"/>
    <property type="project" value="UniProtKB-KW"/>
</dbReference>
<sequence>MPVIEVKNLSKRYGDTVAVRDVSFAVEPGEIFGILGPNGAGKTTTVECISGLRNPDSGTITVLGREPRDRTLRAEVGVQLQESELQEKLTVREALELYSAFYPKPADWRELAGDLGLDEKLNTYFGKLSGGQKQRLSIALALIGNPKVAILDELTTGLDPQARRDTWELISGVRDRGVTLLLVTHFMEEAERLCDRIAVIDRGEVVALNTPAGLVEQTSTADQTIRFRPSAPIADELLTVLPEVSRINRHGDRIEVVGTGNLLHAVTSVLASNGIVAVELRLEQATLDDAFVRLTGRTAEESPR</sequence>
<comment type="subcellular location">
    <subcellularLocation>
        <location evidence="1">Cell membrane</location>
        <topology evidence="1">Peripheral membrane protein</topology>
    </subcellularLocation>
</comment>
<evidence type="ECO:0000256" key="8">
    <source>
        <dbReference type="ARBA" id="ARBA00023251"/>
    </source>
</evidence>
<keyword evidence="4" id="KW-0547">Nucleotide-binding</keyword>
<dbReference type="RefSeq" id="WP_196420045.1">
    <property type="nucleotide sequence ID" value="NZ_JADQTO010000036.1"/>
</dbReference>
<organism evidence="10 11">
    <name type="scientific">Actinoplanes aureus</name>
    <dbReference type="NCBI Taxonomy" id="2792083"/>
    <lineage>
        <taxon>Bacteria</taxon>
        <taxon>Bacillati</taxon>
        <taxon>Actinomycetota</taxon>
        <taxon>Actinomycetes</taxon>
        <taxon>Micromonosporales</taxon>
        <taxon>Micromonosporaceae</taxon>
        <taxon>Actinoplanes</taxon>
    </lineage>
</organism>
<comment type="caution">
    <text evidence="10">The sequence shown here is derived from an EMBL/GenBank/DDBJ whole genome shotgun (WGS) entry which is preliminary data.</text>
</comment>
<gene>
    <name evidence="10" type="ORF">I4J89_43285</name>
</gene>
<dbReference type="SMART" id="SM00382">
    <property type="entry name" value="AAA"/>
    <property type="match status" value="1"/>
</dbReference>
<dbReference type="InterPro" id="IPR003439">
    <property type="entry name" value="ABC_transporter-like_ATP-bd"/>
</dbReference>
<dbReference type="Pfam" id="PF00005">
    <property type="entry name" value="ABC_tran"/>
    <property type="match status" value="1"/>
</dbReference>
<protein>
    <submittedName>
        <fullName evidence="10">ABC transporter ATP-binding protein</fullName>
    </submittedName>
</protein>
<dbReference type="Gene3D" id="3.40.50.300">
    <property type="entry name" value="P-loop containing nucleotide triphosphate hydrolases"/>
    <property type="match status" value="1"/>
</dbReference>
<dbReference type="InterPro" id="IPR027417">
    <property type="entry name" value="P-loop_NTPase"/>
</dbReference>
<evidence type="ECO:0000313" key="11">
    <source>
        <dbReference type="Proteomes" id="UP000598146"/>
    </source>
</evidence>
<evidence type="ECO:0000256" key="4">
    <source>
        <dbReference type="ARBA" id="ARBA00022741"/>
    </source>
</evidence>
<keyword evidence="2" id="KW-0813">Transport</keyword>
<dbReference type="EMBL" id="JADQTO010000036">
    <property type="protein sequence ID" value="MBG0568270.1"/>
    <property type="molecule type" value="Genomic_DNA"/>
</dbReference>
<dbReference type="GO" id="GO:0016887">
    <property type="term" value="F:ATP hydrolysis activity"/>
    <property type="evidence" value="ECO:0007669"/>
    <property type="project" value="InterPro"/>
</dbReference>
<dbReference type="AlphaFoldDB" id="A0A931CNR4"/>
<evidence type="ECO:0000259" key="9">
    <source>
        <dbReference type="PROSITE" id="PS50893"/>
    </source>
</evidence>
<dbReference type="CDD" id="cd03230">
    <property type="entry name" value="ABC_DR_subfamily_A"/>
    <property type="match status" value="1"/>
</dbReference>
<dbReference type="PROSITE" id="PS50893">
    <property type="entry name" value="ABC_TRANSPORTER_2"/>
    <property type="match status" value="1"/>
</dbReference>
<evidence type="ECO:0000313" key="10">
    <source>
        <dbReference type="EMBL" id="MBG0568270.1"/>
    </source>
</evidence>
<keyword evidence="3" id="KW-1003">Cell membrane</keyword>
<dbReference type="PANTHER" id="PTHR42711">
    <property type="entry name" value="ABC TRANSPORTER ATP-BINDING PROTEIN"/>
    <property type="match status" value="1"/>
</dbReference>
<dbReference type="GO" id="GO:0046677">
    <property type="term" value="P:response to antibiotic"/>
    <property type="evidence" value="ECO:0007669"/>
    <property type="project" value="UniProtKB-KW"/>
</dbReference>
<reference evidence="10" key="1">
    <citation type="submission" date="2020-11" db="EMBL/GenBank/DDBJ databases">
        <title>Isolation and identification of active actinomycetes.</title>
        <authorList>
            <person name="Sun X."/>
        </authorList>
    </citation>
    <scope>NUCLEOTIDE SEQUENCE</scope>
    <source>
        <strain evidence="10">NEAU-A11</strain>
    </source>
</reference>
<keyword evidence="7" id="KW-0472">Membrane</keyword>
<evidence type="ECO:0000256" key="6">
    <source>
        <dbReference type="ARBA" id="ARBA00022967"/>
    </source>
</evidence>
<proteinExistence type="predicted"/>
<evidence type="ECO:0000256" key="5">
    <source>
        <dbReference type="ARBA" id="ARBA00022840"/>
    </source>
</evidence>
<dbReference type="PROSITE" id="PS00211">
    <property type="entry name" value="ABC_TRANSPORTER_1"/>
    <property type="match status" value="1"/>
</dbReference>
<dbReference type="Proteomes" id="UP000598146">
    <property type="component" value="Unassembled WGS sequence"/>
</dbReference>
<accession>A0A931CNR4</accession>
<dbReference type="InterPro" id="IPR050763">
    <property type="entry name" value="ABC_transporter_ATP-binding"/>
</dbReference>
<keyword evidence="8" id="KW-0046">Antibiotic resistance</keyword>